<keyword evidence="3" id="KW-0808">Transferase</keyword>
<proteinExistence type="predicted"/>
<dbReference type="RefSeq" id="WP_100764814.1">
    <property type="nucleotide sequence ID" value="NZ_NPEF02000010.1"/>
</dbReference>
<feature type="transmembrane region" description="Helical" evidence="6">
    <location>
        <begin position="233"/>
        <end position="251"/>
    </location>
</feature>
<evidence type="ECO:0000256" key="4">
    <source>
        <dbReference type="ARBA" id="ARBA00022777"/>
    </source>
</evidence>
<dbReference type="Pfam" id="PF07695">
    <property type="entry name" value="7TMR-DISM_7TM"/>
    <property type="match status" value="1"/>
</dbReference>
<dbReference type="InterPro" id="IPR005467">
    <property type="entry name" value="His_kinase_dom"/>
</dbReference>
<dbReference type="PRINTS" id="PR00344">
    <property type="entry name" value="BCTRLSENSOR"/>
</dbReference>
<reference evidence="9 11" key="2">
    <citation type="journal article" date="2018" name="Microb. Genom.">
        <title>Deciphering the unexplored Leptospira diversity from soils uncovers genomic evolution to virulence.</title>
        <authorList>
            <person name="Thibeaux R."/>
            <person name="Iraola G."/>
            <person name="Ferres I."/>
            <person name="Bierque E."/>
            <person name="Girault D."/>
            <person name="Soupe-Gilbert M.E."/>
            <person name="Picardeau M."/>
            <person name="Goarant C."/>
        </authorList>
    </citation>
    <scope>NUCLEOTIDE SEQUENCE [LARGE SCALE GENOMIC DNA]</scope>
    <source>
        <strain evidence="9 11">ATI7-C-A5</strain>
    </source>
</reference>
<evidence type="ECO:0000256" key="5">
    <source>
        <dbReference type="ARBA" id="ARBA00023012"/>
    </source>
</evidence>
<dbReference type="InterPro" id="IPR003594">
    <property type="entry name" value="HATPase_dom"/>
</dbReference>
<dbReference type="GO" id="GO:0004673">
    <property type="term" value="F:protein histidine kinase activity"/>
    <property type="evidence" value="ECO:0007669"/>
    <property type="project" value="UniProtKB-EC"/>
</dbReference>
<dbReference type="GO" id="GO:0000160">
    <property type="term" value="P:phosphorelay signal transduction system"/>
    <property type="evidence" value="ECO:0007669"/>
    <property type="project" value="UniProtKB-KW"/>
</dbReference>
<feature type="signal peptide" evidence="7">
    <location>
        <begin position="1"/>
        <end position="22"/>
    </location>
</feature>
<feature type="chain" id="PRO_5044577221" description="histidine kinase" evidence="7">
    <location>
        <begin position="23"/>
        <end position="799"/>
    </location>
</feature>
<feature type="domain" description="Histidine kinase" evidence="8">
    <location>
        <begin position="596"/>
        <end position="799"/>
    </location>
</feature>
<dbReference type="CDD" id="cd00075">
    <property type="entry name" value="HATPase"/>
    <property type="match status" value="1"/>
</dbReference>
<dbReference type="Pfam" id="PF02518">
    <property type="entry name" value="HATPase_c"/>
    <property type="match status" value="1"/>
</dbReference>
<evidence type="ECO:0000313" key="11">
    <source>
        <dbReference type="Proteomes" id="UP000232122"/>
    </source>
</evidence>
<feature type="transmembrane region" description="Helical" evidence="6">
    <location>
        <begin position="357"/>
        <end position="378"/>
    </location>
</feature>
<dbReference type="SUPFAM" id="SSF49785">
    <property type="entry name" value="Galactose-binding domain-like"/>
    <property type="match status" value="1"/>
</dbReference>
<evidence type="ECO:0000256" key="7">
    <source>
        <dbReference type="SAM" id="SignalP"/>
    </source>
</evidence>
<dbReference type="InterPro" id="IPR004358">
    <property type="entry name" value="Sig_transdc_His_kin-like_C"/>
</dbReference>
<dbReference type="Gene3D" id="2.60.120.260">
    <property type="entry name" value="Galactose-binding domain-like"/>
    <property type="match status" value="1"/>
</dbReference>
<feature type="transmembrane region" description="Helical" evidence="6">
    <location>
        <begin position="300"/>
        <end position="318"/>
    </location>
</feature>
<dbReference type="EC" id="2.7.13.3" evidence="2"/>
<evidence type="ECO:0000256" key="1">
    <source>
        <dbReference type="ARBA" id="ARBA00000085"/>
    </source>
</evidence>
<evidence type="ECO:0000313" key="10">
    <source>
        <dbReference type="EMBL" id="PJZ93683.1"/>
    </source>
</evidence>
<reference evidence="9" key="3">
    <citation type="submission" date="2023-10" db="EMBL/GenBank/DDBJ databases">
        <authorList>
            <person name="Picardeau M."/>
            <person name="Thibeaux R."/>
        </authorList>
    </citation>
    <scope>NUCLEOTIDE SEQUENCE</scope>
    <source>
        <strain evidence="9">ATI7-C-A5</strain>
    </source>
</reference>
<comment type="catalytic activity">
    <reaction evidence="1">
        <text>ATP + protein L-histidine = ADP + protein N-phospho-L-histidine.</text>
        <dbReference type="EC" id="2.7.13.3"/>
    </reaction>
</comment>
<evidence type="ECO:0000313" key="9">
    <source>
        <dbReference type="EMBL" id="MDV6235819.1"/>
    </source>
</evidence>
<dbReference type="SMART" id="SM00387">
    <property type="entry name" value="HATPase_c"/>
    <property type="match status" value="1"/>
</dbReference>
<dbReference type="AlphaFoldDB" id="A0A2N0BAZ9"/>
<comment type="caution">
    <text evidence="10">The sequence shown here is derived from an EMBL/GenBank/DDBJ whole genome shotgun (WGS) entry which is preliminary data.</text>
</comment>
<name>A0A2N0BAZ9_9LEPT</name>
<organism evidence="10">
    <name type="scientific">Leptospira ellisii</name>
    <dbReference type="NCBI Taxonomy" id="2023197"/>
    <lineage>
        <taxon>Bacteria</taxon>
        <taxon>Pseudomonadati</taxon>
        <taxon>Spirochaetota</taxon>
        <taxon>Spirochaetia</taxon>
        <taxon>Leptospirales</taxon>
        <taxon>Leptospiraceae</taxon>
        <taxon>Leptospira</taxon>
    </lineage>
</organism>
<evidence type="ECO:0000256" key="3">
    <source>
        <dbReference type="ARBA" id="ARBA00022679"/>
    </source>
</evidence>
<dbReference type="PROSITE" id="PS50109">
    <property type="entry name" value="HIS_KIN"/>
    <property type="match status" value="1"/>
</dbReference>
<accession>A0A2N0BAZ9</accession>
<dbReference type="Gene3D" id="3.30.565.10">
    <property type="entry name" value="Histidine kinase-like ATPase, C-terminal domain"/>
    <property type="match status" value="1"/>
</dbReference>
<evidence type="ECO:0000259" key="8">
    <source>
        <dbReference type="PROSITE" id="PS50109"/>
    </source>
</evidence>
<sequence>MSFRFRIKFFLLLSLMIAACFGCGERPHPDKFHAREGILDLSRWNPVLDGNVPLKGDWKFTWKQLLSSAAEDSEKEKFVFVKAPSVWNGISFFGETVPNHGYATYRLKLLLPPDESGLALSIPDLGTSYRLFANGKRIAEAGKVGTTETTSDAKYLPQIADLPDAESLDLVLHVSNFQNRWGGYWFPIRIGSLDRILREKQGKTALTFAVCASAAIMAIYNLLFFLFRRKDPAPLFFSIHCVLIFIRALTLDERFAYILFSEFLSWEFLNRLEYVTVYLSAPVLYAFLYRFCPTVFWKRFGVFLNLPFFLCAAAAAFLPNELYTLTLGPLGAYASFTTIPLWSFMLFYGIRRKYEGSVILFLGYAGMTICTLNDILYAEDLIDTVYMIQYGQLFLIASHAILLSKRFSNSLNRSETLSFRMKTLVSSTRDIMKSPSFSSATRTTLEILSRNIRETPENDSILNRLSGKNRNPQTLDSRGLFIYLPENSSSGWKQYSIDTQNDLTIREVSGLLTSYSLDLDLDSLTAPRVLGERLLLPVRNGRTSFVVLDLPIGNYIGSDSEMDWVQGIAYALALSIQNLLRQDREKLAIIGELSAEIAHDIGHHVVLIQKVLYNLQKGENSKENDIAQAKKETEALANLSLDILEFSKKRIILDLKSVQVGEFFAGIREDLELFFQGSGIRFDCEIEADGEIKLDPFRIRRLILNIAKNAADALGEDGRFSVRVEKESGVLYIVLKDDGPGLSREIQDAFYHSSIETQKPQGAGLGLFIVRKIAVAHGGEVFIDSEPGRGSKFTVLLPY</sequence>
<keyword evidence="6" id="KW-0812">Transmembrane</keyword>
<evidence type="ECO:0000256" key="6">
    <source>
        <dbReference type="SAM" id="Phobius"/>
    </source>
</evidence>
<protein>
    <recommendedName>
        <fullName evidence="2">histidine kinase</fullName>
        <ecNumber evidence="2">2.7.13.3</ecNumber>
    </recommendedName>
</protein>
<feature type="transmembrane region" description="Helical" evidence="6">
    <location>
        <begin position="205"/>
        <end position="226"/>
    </location>
</feature>
<dbReference type="InterPro" id="IPR036890">
    <property type="entry name" value="HATPase_C_sf"/>
</dbReference>
<dbReference type="InterPro" id="IPR008979">
    <property type="entry name" value="Galactose-bd-like_sf"/>
</dbReference>
<keyword evidence="5" id="KW-0902">Two-component regulatory system</keyword>
<reference evidence="10" key="1">
    <citation type="submission" date="2017-07" db="EMBL/GenBank/DDBJ databases">
        <title>Leptospira spp. isolated from tropical soils.</title>
        <authorList>
            <person name="Thibeaux R."/>
            <person name="Iraola G."/>
            <person name="Ferres I."/>
            <person name="Bierque E."/>
            <person name="Girault D."/>
            <person name="Soupe-Gilbert M.-E."/>
            <person name="Picardeau M."/>
            <person name="Goarant C."/>
        </authorList>
    </citation>
    <scope>NUCLEOTIDE SEQUENCE [LARGE SCALE GENOMIC DNA]</scope>
    <source>
        <strain evidence="10">ATI7-C-A5</strain>
    </source>
</reference>
<feature type="transmembrane region" description="Helical" evidence="6">
    <location>
        <begin position="330"/>
        <end position="350"/>
    </location>
</feature>
<dbReference type="InterPro" id="IPR011623">
    <property type="entry name" value="7TMR_DISM_rcpt_extracell_dom1"/>
</dbReference>
<keyword evidence="11" id="KW-1185">Reference proteome</keyword>
<keyword evidence="6" id="KW-0472">Membrane</keyword>
<dbReference type="PROSITE" id="PS51257">
    <property type="entry name" value="PROKAR_LIPOPROTEIN"/>
    <property type="match status" value="1"/>
</dbReference>
<keyword evidence="4 10" id="KW-0418">Kinase</keyword>
<dbReference type="EMBL" id="NPEF01000049">
    <property type="protein sequence ID" value="PJZ93683.1"/>
    <property type="molecule type" value="Genomic_DNA"/>
</dbReference>
<evidence type="ECO:0000256" key="2">
    <source>
        <dbReference type="ARBA" id="ARBA00012438"/>
    </source>
</evidence>
<dbReference type="OrthoDB" id="344288at2"/>
<dbReference type="SUPFAM" id="SSF55874">
    <property type="entry name" value="ATPase domain of HSP90 chaperone/DNA topoisomerase II/histidine kinase"/>
    <property type="match status" value="1"/>
</dbReference>
<dbReference type="PANTHER" id="PTHR43711">
    <property type="entry name" value="TWO-COMPONENT HISTIDINE KINASE"/>
    <property type="match status" value="1"/>
</dbReference>
<feature type="transmembrane region" description="Helical" evidence="6">
    <location>
        <begin position="271"/>
        <end position="288"/>
    </location>
</feature>
<keyword evidence="6" id="KW-1133">Transmembrane helix</keyword>
<dbReference type="PANTHER" id="PTHR43711:SF1">
    <property type="entry name" value="HISTIDINE KINASE 1"/>
    <property type="match status" value="1"/>
</dbReference>
<dbReference type="Gene3D" id="1.10.287.130">
    <property type="match status" value="1"/>
</dbReference>
<dbReference type="Proteomes" id="UP000232122">
    <property type="component" value="Unassembled WGS sequence"/>
</dbReference>
<dbReference type="InterPro" id="IPR050736">
    <property type="entry name" value="Sensor_HK_Regulatory"/>
</dbReference>
<keyword evidence="7" id="KW-0732">Signal</keyword>
<gene>
    <name evidence="9" type="ORF">CH379_009290</name>
    <name evidence="10" type="ORF">CH379_06510</name>
</gene>
<dbReference type="EMBL" id="NPEF02000010">
    <property type="protein sequence ID" value="MDV6235819.1"/>
    <property type="molecule type" value="Genomic_DNA"/>
</dbReference>